<organism evidence="3">
    <name type="scientific">Leishmania guyanensis</name>
    <dbReference type="NCBI Taxonomy" id="5670"/>
    <lineage>
        <taxon>Eukaryota</taxon>
        <taxon>Discoba</taxon>
        <taxon>Euglenozoa</taxon>
        <taxon>Kinetoplastea</taxon>
        <taxon>Metakinetoplastina</taxon>
        <taxon>Trypanosomatida</taxon>
        <taxon>Trypanosomatidae</taxon>
        <taxon>Leishmaniinae</taxon>
        <taxon>Leishmania</taxon>
        <taxon>Leishmania guyanensis species complex</taxon>
    </lineage>
</organism>
<evidence type="ECO:0000256" key="1">
    <source>
        <dbReference type="SAM" id="MobiDB-lite"/>
    </source>
</evidence>
<feature type="compositionally biased region" description="Low complexity" evidence="1">
    <location>
        <begin position="602"/>
        <end position="618"/>
    </location>
</feature>
<evidence type="ECO:0000256" key="2">
    <source>
        <dbReference type="SAM" id="Phobius"/>
    </source>
</evidence>
<proteinExistence type="predicted"/>
<keyword evidence="2" id="KW-0472">Membrane</keyword>
<dbReference type="AlphaFoldDB" id="A0A1E1J7T0"/>
<feature type="transmembrane region" description="Helical" evidence="2">
    <location>
        <begin position="922"/>
        <end position="942"/>
    </location>
</feature>
<evidence type="ECO:0000313" key="3">
    <source>
        <dbReference type="EMBL" id="CCM19671.1"/>
    </source>
</evidence>
<keyword evidence="2" id="KW-1133">Transmembrane helix</keyword>
<gene>
    <name evidence="3" type="primary">LgM4147LRVhigh.35.02250.00540</name>
    <name evidence="3" type="ORF">BN36_3571520</name>
</gene>
<protein>
    <submittedName>
        <fullName evidence="3">Uncharacterized protein</fullName>
    </submittedName>
</protein>
<sequence length="948" mass="101420">MLSSGAPVATREGDYPGDMLCVPLHRFGDGCVATTNASAGQPVRAPRNERAIDVVVNGSNSDHEMENVQASPCERDDVQTTAATKAANNTGVRRRRMGEVYPIMKNTIYSDEECDVVVLNSWDCGTLFIRYLNGLFQYFVRNPKPMGLILTTAIILLFFKYSQQVVVKAVNAAVRAHPGLEPTDTLRSAVMSFTEELRGLEQVVQTIGWAYMRNYVIGYDISTSADTTFFSLVSSFQSSFTANVKTYVAYTLPRAASTGFTSAHWGQIGCASEDNNSSVCFYVDENGTVRPWNTVTNASDGGPSMSGVYIEGCMPDLLSVATTATKGSTLAASGVWTRASMTCSIFSQKPVRTVTYLLPIAFNAEGYATAMAGIDVSVGLLINSVKVTATPNIELVVVDNRYSASEGGQFVYDSFNESIFWSTSYGVLNAPVSRVRDLAEAIWRENDGTLAVNRSFYLNGLIYQSLTMMSHWTLIASSPLALSVAEVAATLSAFVKESKGIAAAVSGLYHDCEIAATKQQNSITVESFGQIEFAFGIQLHSLYTPYVLAGAEEGSSSSSCASSNATAKNTAPQASLHSSFSSAAAAFSGAGATNNSLHEFSTGSGSVNHVSSSPSAPAQSLVPSSTANDAIAIPVASTDSSGKTMEETVALPATTGRRPVNMFGVDAAWSASGGSAAAATRHKWGVCGCTYSSSTQMTCFYTDSNQLETFFEGSVFSDSAKDKIETRKLSTSLHGTFTKQYIEGNTATAGFWTKPYLRTDTTGNTSVIVSYVYPSVYDSNGYVTRATVLDTTAGWMASTLKVNQHSGTTALYLIDRRDEGTFLASSTAAHAVNAMYTALSTPDPEFNRIASAVYSTAGNTWERSLSLHMGSTLVNYQVLEGQWGVIEVMPGDVALQRYLPTPAVTGATDALRLLPHEETVQLFLYVGSILLVFFLNLLILGCSRLGQQ</sequence>
<name>A0A1E1J7T0_LEIGU</name>
<dbReference type="EMBL" id="CALQ01001858">
    <property type="protein sequence ID" value="CCM19671.1"/>
    <property type="molecule type" value="Genomic_DNA"/>
</dbReference>
<feature type="region of interest" description="Disordered" evidence="1">
    <location>
        <begin position="602"/>
        <end position="623"/>
    </location>
</feature>
<keyword evidence="2" id="KW-0812">Transmembrane</keyword>
<accession>A0A1E1J7T0</accession>
<reference evidence="3" key="1">
    <citation type="submission" date="2012-08" db="EMBL/GenBank/DDBJ databases">
        <title>Comparative genomics of metastatic and non-metastatic Leishmania guyanensis provides insights into polygenic factors involved in Leishmania RNA virus infection.</title>
        <authorList>
            <person name="Smith D."/>
            <person name="Hertz-Fowler C."/>
            <person name="Martin R."/>
            <person name="Dickens N."/>
            <person name="Fasel N."/>
            <person name="Falquet L."/>
            <person name="Beverley S."/>
            <person name="Zangger H."/>
            <person name="Calderon-Copete S."/>
            <person name="Mottram J."/>
            <person name="Xenarios I."/>
        </authorList>
    </citation>
    <scope>NUCLEOTIDE SEQUENCE</scope>
    <source>
        <strain evidence="3">MHOM/BR/75/M4147/SSU:IR2SAT-LUC</strain>
    </source>
</reference>